<reference evidence="9 10" key="1">
    <citation type="submission" date="2019-08" db="EMBL/GenBank/DDBJ databases">
        <title>In-depth cultivation of the pig gut microbiome towards novel bacterial diversity and tailored functional studies.</title>
        <authorList>
            <person name="Wylensek D."/>
            <person name="Hitch T.C.A."/>
            <person name="Clavel T."/>
        </authorList>
    </citation>
    <scope>NUCLEOTIDE SEQUENCE [LARGE SCALE GENOMIC DNA]</scope>
    <source>
        <strain evidence="9 10">BBE-744-WT-12</strain>
    </source>
</reference>
<dbReference type="GO" id="GO:0020037">
    <property type="term" value="F:heme binding"/>
    <property type="evidence" value="ECO:0007669"/>
    <property type="project" value="InterPro"/>
</dbReference>
<evidence type="ECO:0000259" key="7">
    <source>
        <dbReference type="Pfam" id="PF01077"/>
    </source>
</evidence>
<dbReference type="SUPFAM" id="SSF56014">
    <property type="entry name" value="Nitrite and sulphite reductase 4Fe-4S domain-like"/>
    <property type="match status" value="2"/>
</dbReference>
<accession>A0A844G7A8</accession>
<dbReference type="Pfam" id="PF03460">
    <property type="entry name" value="NIR_SIR_ferr"/>
    <property type="match status" value="2"/>
</dbReference>
<organism evidence="9 10">
    <name type="scientific">Victivallis lenta</name>
    <dbReference type="NCBI Taxonomy" id="2606640"/>
    <lineage>
        <taxon>Bacteria</taxon>
        <taxon>Pseudomonadati</taxon>
        <taxon>Lentisphaerota</taxon>
        <taxon>Lentisphaeria</taxon>
        <taxon>Victivallales</taxon>
        <taxon>Victivallaceae</taxon>
        <taxon>Victivallis</taxon>
    </lineage>
</organism>
<evidence type="ECO:0000256" key="3">
    <source>
        <dbReference type="ARBA" id="ARBA00022723"/>
    </source>
</evidence>
<dbReference type="SUPFAM" id="SSF55124">
    <property type="entry name" value="Nitrite/Sulfite reductase N-terminal domain-like"/>
    <property type="match status" value="2"/>
</dbReference>
<dbReference type="EMBL" id="VUNS01000019">
    <property type="protein sequence ID" value="MST98451.1"/>
    <property type="molecule type" value="Genomic_DNA"/>
</dbReference>
<feature type="domain" description="Nitrite/Sulfite reductase ferredoxin-like" evidence="8">
    <location>
        <begin position="85"/>
        <end position="140"/>
    </location>
</feature>
<dbReference type="Pfam" id="PF01077">
    <property type="entry name" value="NIR_SIR"/>
    <property type="match status" value="1"/>
</dbReference>
<sequence>MQSGGNGTRGGYRGIFRADRCIRPVRFYINGRLFSTSFRQKEFFPMNLEHIIEAQSDLLGALRKFAAGELDSAAMKPFGAPFGIYQQRDGKFMNRIRLTGGEIPAETLRFLRGLVYRSGAEFVHVSTRQNIQLHGVTPLNSIEVVQSCTANGLPYRGGGGDTFRNISITAGSGIAPDGSCDLAPYARFLTDAIFDWDIAFKLPRKIKIGMASPSDKGLALRQDLGFVAASDADGNPGFAVYGAGGFGRESAAGIPLFDFLPARNLVMAARAMVELFSDHGDRTNRGRARIRFIRKRLGDEAFLKLYREYYDRLDPADYPAPPAVPHDWPLAGRRKTFDAVPEPDSEEYRKWRAAAVRPTRFGADTATVTLFVPRGVLSPDEFAAVADLISDFGLPAVRLTFEQNIVLPVVSAAALPHLYRALRQLPVDLTFRSFSGQLDCCIGATVCKIGVLDAPKYGELAAAALDRYFEAHPEERAEKAVKLIELMHFSGCPNSCTAHEVSCFGFQGCKKTLNGVLTDCFVLWRNPEFPASPIGTDTGEVIPAAEIGERVIELLKEEKILNG</sequence>
<dbReference type="PANTHER" id="PTHR32439">
    <property type="entry name" value="FERREDOXIN--NITRITE REDUCTASE, CHLOROPLASTIC"/>
    <property type="match status" value="1"/>
</dbReference>
<keyword evidence="5" id="KW-0408">Iron</keyword>
<feature type="domain" description="Nitrite/Sulfite reductase ferredoxin-like" evidence="8">
    <location>
        <begin position="366"/>
        <end position="424"/>
    </location>
</feature>
<protein>
    <submittedName>
        <fullName evidence="9">Nitrite/sulfite reductase</fullName>
    </submittedName>
</protein>
<dbReference type="GO" id="GO:0046872">
    <property type="term" value="F:metal ion binding"/>
    <property type="evidence" value="ECO:0007669"/>
    <property type="project" value="UniProtKB-KW"/>
</dbReference>
<dbReference type="InterPro" id="IPR036136">
    <property type="entry name" value="Nit/Sulf_reduc_fer-like_dom_sf"/>
</dbReference>
<name>A0A844G7A8_9BACT</name>
<dbReference type="InterPro" id="IPR006067">
    <property type="entry name" value="NO2/SO3_Rdtase_4Fe4S_dom"/>
</dbReference>
<feature type="domain" description="Nitrite/sulphite reductase 4Fe-4S" evidence="7">
    <location>
        <begin position="160"/>
        <end position="310"/>
    </location>
</feature>
<dbReference type="InterPro" id="IPR045854">
    <property type="entry name" value="NO2/SO3_Rdtase_4Fe4S_sf"/>
</dbReference>
<evidence type="ECO:0000256" key="5">
    <source>
        <dbReference type="ARBA" id="ARBA00023004"/>
    </source>
</evidence>
<keyword evidence="3" id="KW-0479">Metal-binding</keyword>
<dbReference type="PANTHER" id="PTHR32439:SF9">
    <property type="entry name" value="BLR3264 PROTEIN"/>
    <property type="match status" value="1"/>
</dbReference>
<keyword evidence="4" id="KW-0560">Oxidoreductase</keyword>
<proteinExistence type="predicted"/>
<keyword evidence="2" id="KW-0349">Heme</keyword>
<evidence type="ECO:0000256" key="1">
    <source>
        <dbReference type="ARBA" id="ARBA00022485"/>
    </source>
</evidence>
<dbReference type="GO" id="GO:0051539">
    <property type="term" value="F:4 iron, 4 sulfur cluster binding"/>
    <property type="evidence" value="ECO:0007669"/>
    <property type="project" value="UniProtKB-KW"/>
</dbReference>
<evidence type="ECO:0000313" key="9">
    <source>
        <dbReference type="EMBL" id="MST98451.1"/>
    </source>
</evidence>
<dbReference type="Gene3D" id="3.30.413.10">
    <property type="entry name" value="Sulfite Reductase Hemoprotein, domain 1"/>
    <property type="match status" value="2"/>
</dbReference>
<gene>
    <name evidence="9" type="ORF">FYJ85_15525</name>
</gene>
<evidence type="ECO:0000256" key="2">
    <source>
        <dbReference type="ARBA" id="ARBA00022617"/>
    </source>
</evidence>
<keyword evidence="10" id="KW-1185">Reference proteome</keyword>
<dbReference type="Gene3D" id="3.90.480.10">
    <property type="entry name" value="Sulfite Reductase Hemoprotein,Domain 2"/>
    <property type="match status" value="1"/>
</dbReference>
<comment type="caution">
    <text evidence="9">The sequence shown here is derived from an EMBL/GenBank/DDBJ whole genome shotgun (WGS) entry which is preliminary data.</text>
</comment>
<keyword evidence="1" id="KW-0004">4Fe-4S</keyword>
<evidence type="ECO:0000259" key="8">
    <source>
        <dbReference type="Pfam" id="PF03460"/>
    </source>
</evidence>
<evidence type="ECO:0000256" key="6">
    <source>
        <dbReference type="ARBA" id="ARBA00023014"/>
    </source>
</evidence>
<dbReference type="Proteomes" id="UP000435649">
    <property type="component" value="Unassembled WGS sequence"/>
</dbReference>
<evidence type="ECO:0000313" key="10">
    <source>
        <dbReference type="Proteomes" id="UP000435649"/>
    </source>
</evidence>
<evidence type="ECO:0000256" key="4">
    <source>
        <dbReference type="ARBA" id="ARBA00023002"/>
    </source>
</evidence>
<keyword evidence="6" id="KW-0411">Iron-sulfur</keyword>
<dbReference type="InterPro" id="IPR051329">
    <property type="entry name" value="NIR_SIR_4Fe-4S"/>
</dbReference>
<dbReference type="AlphaFoldDB" id="A0A844G7A8"/>
<dbReference type="GO" id="GO:0016491">
    <property type="term" value="F:oxidoreductase activity"/>
    <property type="evidence" value="ECO:0007669"/>
    <property type="project" value="UniProtKB-KW"/>
</dbReference>
<dbReference type="InterPro" id="IPR005117">
    <property type="entry name" value="NiRdtase/SiRdtase_haem-b_fer"/>
</dbReference>